<feature type="domain" description="ABC3 transporter permease C-terminal" evidence="7">
    <location>
        <begin position="715"/>
        <end position="827"/>
    </location>
</feature>
<feature type="transmembrane region" description="Helical" evidence="6">
    <location>
        <begin position="262"/>
        <end position="280"/>
    </location>
</feature>
<dbReference type="PANTHER" id="PTHR30287">
    <property type="entry name" value="MEMBRANE COMPONENT OF PREDICTED ABC SUPERFAMILY METABOLITE UPTAKE TRANSPORTER"/>
    <property type="match status" value="1"/>
</dbReference>
<dbReference type="EMBL" id="UOFQ01000007">
    <property type="protein sequence ID" value="VAW84848.1"/>
    <property type="molecule type" value="Genomic_DNA"/>
</dbReference>
<evidence type="ECO:0000256" key="2">
    <source>
        <dbReference type="ARBA" id="ARBA00022475"/>
    </source>
</evidence>
<evidence type="ECO:0000256" key="4">
    <source>
        <dbReference type="ARBA" id="ARBA00022989"/>
    </source>
</evidence>
<evidence type="ECO:0000256" key="3">
    <source>
        <dbReference type="ARBA" id="ARBA00022692"/>
    </source>
</evidence>
<dbReference type="InterPro" id="IPR038766">
    <property type="entry name" value="Membrane_comp_ABC_pdt"/>
</dbReference>
<dbReference type="Pfam" id="PF02687">
    <property type="entry name" value="FtsX"/>
    <property type="match status" value="2"/>
</dbReference>
<feature type="transmembrane region" description="Helical" evidence="6">
    <location>
        <begin position="754"/>
        <end position="785"/>
    </location>
</feature>
<dbReference type="GO" id="GO:0005886">
    <property type="term" value="C:plasma membrane"/>
    <property type="evidence" value="ECO:0007669"/>
    <property type="project" value="UniProtKB-SubCell"/>
</dbReference>
<feature type="transmembrane region" description="Helical" evidence="6">
    <location>
        <begin position="353"/>
        <end position="378"/>
    </location>
</feature>
<evidence type="ECO:0000259" key="7">
    <source>
        <dbReference type="Pfam" id="PF02687"/>
    </source>
</evidence>
<sequence length="834" mass="91468">MSHNVAASIRMSWRMLRRDWRAGELTVLSLALVIAVGSVTSVGFFTDRVRLALENQANTLLGADLVVISDQAIADDLRLDAERFLLKSATSIEFPSMMMTGERNQLVSIKAVESPYPLRGELRISQQRFSPDRVAAGIPESGSIWVDMQLLDLLGVNVNDVVRVGEADFKIAAILTNEPARASGQLFSLAPRVMLNLADIASTELITPASRVRHRMMLAGEIAAVANFRAMVEPRLKPGQRMEGIEEARPEVRSALERARRFLGLAAMVSVLLAGVAVATSSQRFIRRHLDSCAVMRCVGGTQQQILSIFMLQMLWLGLIAGAVGCLLGFGAQFVLVGIVGSLADFALPAPSLLPILVGLLTGLVTQFGFALPPLLHLKNVPSLRVLRRDLGALPTRSISTYGLGFVVLSALIVWQAGDLKLGLYVLGGLIIALLLLAGVAFLLLKILGTFRAHLFVEWRFGVTNLMRRPMSSVAQVIAFGLGIMVLLLFSVIRDDLLDEWGNSLPDDAPNRFLINIQPDQIEPLSRFFSEQGLKAPTLYPMIRGRLVEIGGEAVRPENYENPRAQHLLERQFNLSWAAQMQVDNQLIAGEWWSASESEGQFSVEEGLAKTLSIEVGDTLVFVIDEQRVTARVSNLRSVEWDSFRPNFFVIASPGVLESYSSSYMSGLYLPENEYLVLDKMVRQFPNITVIDIAAVMTQVRIIIERVTLAVEYVFLFTLIAGLLVMYAAIYSTLDERIRESVILRTLGAGRRRLLNGVIAEFVTLGALAGMVAASAASLLGYILAVHLFQLEYQFNAWVWLIGIIGGGAGIGFAGVLGTRKVLNYPPLLALREV</sequence>
<evidence type="ECO:0000256" key="1">
    <source>
        <dbReference type="ARBA" id="ARBA00004651"/>
    </source>
</evidence>
<reference evidence="9" key="1">
    <citation type="submission" date="2018-06" db="EMBL/GenBank/DDBJ databases">
        <authorList>
            <person name="Zhirakovskaya E."/>
        </authorList>
    </citation>
    <scope>NUCLEOTIDE SEQUENCE</scope>
</reference>
<feature type="transmembrane region" description="Helical" evidence="6">
    <location>
        <begin position="424"/>
        <end position="445"/>
    </location>
</feature>
<feature type="transmembrane region" description="Helical" evidence="6">
    <location>
        <begin position="315"/>
        <end position="341"/>
    </location>
</feature>
<keyword evidence="2" id="KW-1003">Cell membrane</keyword>
<evidence type="ECO:0000259" key="8">
    <source>
        <dbReference type="Pfam" id="PF12704"/>
    </source>
</evidence>
<dbReference type="InterPro" id="IPR003838">
    <property type="entry name" value="ABC3_permease_C"/>
</dbReference>
<feature type="transmembrane region" description="Helical" evidence="6">
    <location>
        <begin position="713"/>
        <end position="734"/>
    </location>
</feature>
<dbReference type="InterPro" id="IPR025857">
    <property type="entry name" value="MacB_PCD"/>
</dbReference>
<keyword evidence="4 6" id="KW-1133">Transmembrane helix</keyword>
<feature type="transmembrane region" description="Helical" evidence="6">
    <location>
        <begin position="474"/>
        <end position="493"/>
    </location>
</feature>
<dbReference type="AlphaFoldDB" id="A0A3B0YV53"/>
<gene>
    <name evidence="9" type="ORF">MNBD_GAMMA17-558</name>
</gene>
<organism evidence="9">
    <name type="scientific">hydrothermal vent metagenome</name>
    <dbReference type="NCBI Taxonomy" id="652676"/>
    <lineage>
        <taxon>unclassified sequences</taxon>
        <taxon>metagenomes</taxon>
        <taxon>ecological metagenomes</taxon>
    </lineage>
</organism>
<keyword evidence="5 6" id="KW-0472">Membrane</keyword>
<feature type="transmembrane region" description="Helical" evidence="6">
    <location>
        <begin position="399"/>
        <end position="418"/>
    </location>
</feature>
<protein>
    <submittedName>
        <fullName evidence="9">ABC transporter, fused permease protein</fullName>
    </submittedName>
</protein>
<feature type="domain" description="MacB-like periplasmic core" evidence="8">
    <location>
        <begin position="30"/>
        <end position="209"/>
    </location>
</feature>
<accession>A0A3B0YV53</accession>
<name>A0A3B0YV53_9ZZZZ</name>
<dbReference type="PANTHER" id="PTHR30287:SF1">
    <property type="entry name" value="INNER MEMBRANE PROTEIN"/>
    <property type="match status" value="1"/>
</dbReference>
<evidence type="ECO:0000256" key="6">
    <source>
        <dbReference type="SAM" id="Phobius"/>
    </source>
</evidence>
<keyword evidence="3 6" id="KW-0812">Transmembrane</keyword>
<dbReference type="Pfam" id="PF12704">
    <property type="entry name" value="MacB_PCD"/>
    <property type="match status" value="1"/>
</dbReference>
<proteinExistence type="predicted"/>
<feature type="domain" description="ABC3 transporter permease C-terminal" evidence="7">
    <location>
        <begin position="266"/>
        <end position="380"/>
    </location>
</feature>
<evidence type="ECO:0000313" key="9">
    <source>
        <dbReference type="EMBL" id="VAW84848.1"/>
    </source>
</evidence>
<evidence type="ECO:0000256" key="5">
    <source>
        <dbReference type="ARBA" id="ARBA00023136"/>
    </source>
</evidence>
<comment type="subcellular location">
    <subcellularLocation>
        <location evidence="1">Cell membrane</location>
        <topology evidence="1">Multi-pass membrane protein</topology>
    </subcellularLocation>
</comment>
<feature type="transmembrane region" description="Helical" evidence="6">
    <location>
        <begin position="797"/>
        <end position="817"/>
    </location>
</feature>